<dbReference type="EC" id="5.6.2.4" evidence="14"/>
<dbReference type="Gene3D" id="3.90.320.10">
    <property type="match status" value="1"/>
</dbReference>
<reference evidence="18" key="1">
    <citation type="submission" date="2020-05" db="EMBL/GenBank/DDBJ databases">
        <authorList>
            <person name="Chiriac C."/>
            <person name="Salcher M."/>
            <person name="Ghai R."/>
            <person name="Kavagutti S V."/>
        </authorList>
    </citation>
    <scope>NUCLEOTIDE SEQUENCE</scope>
</reference>
<keyword evidence="2" id="KW-0479">Metal-binding</keyword>
<dbReference type="InterPro" id="IPR014016">
    <property type="entry name" value="UvrD-like_ATP-bd"/>
</dbReference>
<accession>A0A6J6J0J2</accession>
<evidence type="ECO:0000256" key="9">
    <source>
        <dbReference type="ARBA" id="ARBA00022842"/>
    </source>
</evidence>
<dbReference type="GO" id="GO:0008854">
    <property type="term" value="F:exodeoxyribonuclease V activity"/>
    <property type="evidence" value="ECO:0007669"/>
    <property type="project" value="InterPro"/>
</dbReference>
<dbReference type="EMBL" id="CAEZVQ010000018">
    <property type="protein sequence ID" value="CAB4630124.1"/>
    <property type="molecule type" value="Genomic_DNA"/>
</dbReference>
<dbReference type="PROSITE" id="PS51198">
    <property type="entry name" value="UVRD_HELICASE_ATP_BIND"/>
    <property type="match status" value="1"/>
</dbReference>
<evidence type="ECO:0000256" key="4">
    <source>
        <dbReference type="ARBA" id="ARBA00022763"/>
    </source>
</evidence>
<comment type="catalytic activity">
    <reaction evidence="13">
        <text>Couples ATP hydrolysis with the unwinding of duplex DNA by translocating in the 3'-5' direction.</text>
        <dbReference type="EC" id="5.6.2.4"/>
    </reaction>
</comment>
<keyword evidence="7" id="KW-0269">Exonuclease</keyword>
<keyword evidence="1" id="KW-0540">Nuclease</keyword>
<name>A0A6J6J0J2_9ZZZZ</name>
<keyword evidence="3" id="KW-0547">Nucleotide-binding</keyword>
<evidence type="ECO:0000256" key="8">
    <source>
        <dbReference type="ARBA" id="ARBA00022840"/>
    </source>
</evidence>
<evidence type="ECO:0000256" key="11">
    <source>
        <dbReference type="ARBA" id="ARBA00023204"/>
    </source>
</evidence>
<dbReference type="PANTHER" id="PTHR11070">
    <property type="entry name" value="UVRD / RECB / PCRA DNA HELICASE FAMILY MEMBER"/>
    <property type="match status" value="1"/>
</dbReference>
<keyword evidence="12" id="KW-0413">Isomerase</keyword>
<keyword evidence="4" id="KW-0227">DNA damage</keyword>
<dbReference type="CDD" id="cd22352">
    <property type="entry name" value="RecB_C-like"/>
    <property type="match status" value="1"/>
</dbReference>
<protein>
    <recommendedName>
        <fullName evidence="14">DNA 3'-5' helicase</fullName>
        <ecNumber evidence="14">5.6.2.4</ecNumber>
    </recommendedName>
</protein>
<dbReference type="GO" id="GO:0043138">
    <property type="term" value="F:3'-5' DNA helicase activity"/>
    <property type="evidence" value="ECO:0007669"/>
    <property type="project" value="UniProtKB-EC"/>
</dbReference>
<dbReference type="GO" id="GO:0009338">
    <property type="term" value="C:exodeoxyribonuclease V complex"/>
    <property type="evidence" value="ECO:0007669"/>
    <property type="project" value="TreeGrafter"/>
</dbReference>
<evidence type="ECO:0000256" key="13">
    <source>
        <dbReference type="ARBA" id="ARBA00034617"/>
    </source>
</evidence>
<dbReference type="GO" id="GO:0000725">
    <property type="term" value="P:recombinational repair"/>
    <property type="evidence" value="ECO:0007669"/>
    <property type="project" value="TreeGrafter"/>
</dbReference>
<dbReference type="Gene3D" id="3.40.50.300">
    <property type="entry name" value="P-loop containing nucleotide triphosphate hydrolases"/>
    <property type="match status" value="2"/>
</dbReference>
<dbReference type="AlphaFoldDB" id="A0A6J6J0J2"/>
<dbReference type="Pfam" id="PF13361">
    <property type="entry name" value="UvrD_C"/>
    <property type="match status" value="1"/>
</dbReference>
<dbReference type="SUPFAM" id="SSF52980">
    <property type="entry name" value="Restriction endonuclease-like"/>
    <property type="match status" value="1"/>
</dbReference>
<dbReference type="PANTHER" id="PTHR11070:SF23">
    <property type="entry name" value="RECBCD ENZYME SUBUNIT RECB"/>
    <property type="match status" value="1"/>
</dbReference>
<dbReference type="SUPFAM" id="SSF52540">
    <property type="entry name" value="P-loop containing nucleoside triphosphate hydrolases"/>
    <property type="match status" value="1"/>
</dbReference>
<dbReference type="GO" id="GO:0005829">
    <property type="term" value="C:cytosol"/>
    <property type="evidence" value="ECO:0007669"/>
    <property type="project" value="TreeGrafter"/>
</dbReference>
<evidence type="ECO:0000259" key="16">
    <source>
        <dbReference type="PROSITE" id="PS51198"/>
    </source>
</evidence>
<organism evidence="18">
    <name type="scientific">freshwater metagenome</name>
    <dbReference type="NCBI Taxonomy" id="449393"/>
    <lineage>
        <taxon>unclassified sequences</taxon>
        <taxon>metagenomes</taxon>
        <taxon>ecological metagenomes</taxon>
    </lineage>
</organism>
<dbReference type="InterPro" id="IPR011604">
    <property type="entry name" value="PDDEXK-like_dom_sf"/>
</dbReference>
<dbReference type="GO" id="GO:0003677">
    <property type="term" value="F:DNA binding"/>
    <property type="evidence" value="ECO:0007669"/>
    <property type="project" value="UniProtKB-KW"/>
</dbReference>
<keyword evidence="10" id="KW-0238">DNA-binding</keyword>
<keyword evidence="5" id="KW-0378">Hydrolase</keyword>
<evidence type="ECO:0000256" key="6">
    <source>
        <dbReference type="ARBA" id="ARBA00022806"/>
    </source>
</evidence>
<evidence type="ECO:0000256" key="5">
    <source>
        <dbReference type="ARBA" id="ARBA00022801"/>
    </source>
</evidence>
<evidence type="ECO:0000256" key="10">
    <source>
        <dbReference type="ARBA" id="ARBA00023125"/>
    </source>
</evidence>
<dbReference type="InterPro" id="IPR011335">
    <property type="entry name" value="Restrct_endonuc-II-like"/>
</dbReference>
<evidence type="ECO:0000256" key="12">
    <source>
        <dbReference type="ARBA" id="ARBA00023235"/>
    </source>
</evidence>
<dbReference type="InterPro" id="IPR000212">
    <property type="entry name" value="DNA_helicase_UvrD/REP"/>
</dbReference>
<dbReference type="PROSITE" id="PS51217">
    <property type="entry name" value="UVRD_HELICASE_CTER"/>
    <property type="match status" value="1"/>
</dbReference>
<dbReference type="HAMAP" id="MF_01485">
    <property type="entry name" value="RecB"/>
    <property type="match status" value="1"/>
</dbReference>
<dbReference type="GO" id="GO:0005524">
    <property type="term" value="F:ATP binding"/>
    <property type="evidence" value="ECO:0007669"/>
    <property type="project" value="UniProtKB-KW"/>
</dbReference>
<dbReference type="InterPro" id="IPR027417">
    <property type="entry name" value="P-loop_NTPase"/>
</dbReference>
<keyword evidence="9" id="KW-0460">Magnesium</keyword>
<evidence type="ECO:0000259" key="17">
    <source>
        <dbReference type="PROSITE" id="PS51217"/>
    </source>
</evidence>
<dbReference type="Pfam" id="PF00580">
    <property type="entry name" value="UvrD-helicase"/>
    <property type="match status" value="1"/>
</dbReference>
<evidence type="ECO:0000256" key="14">
    <source>
        <dbReference type="ARBA" id="ARBA00034808"/>
    </source>
</evidence>
<evidence type="ECO:0000313" key="18">
    <source>
        <dbReference type="EMBL" id="CAB4630124.1"/>
    </source>
</evidence>
<gene>
    <name evidence="18" type="ORF">UFOPK2086_00269</name>
</gene>
<proteinExistence type="inferred from homology"/>
<evidence type="ECO:0000256" key="3">
    <source>
        <dbReference type="ARBA" id="ARBA00022741"/>
    </source>
</evidence>
<dbReference type="InterPro" id="IPR014017">
    <property type="entry name" value="DNA_helicase_UvrD-like_C"/>
</dbReference>
<evidence type="ECO:0000256" key="7">
    <source>
        <dbReference type="ARBA" id="ARBA00022839"/>
    </source>
</evidence>
<feature type="domain" description="UvrD-like helicase C-terminal" evidence="17">
    <location>
        <begin position="336"/>
        <end position="598"/>
    </location>
</feature>
<keyword evidence="6" id="KW-0347">Helicase</keyword>
<sequence length="1072" mass="116853">MSDVLNLRDQSLDNGLFIEASAGTGKTYSVAALVVRELALNDDLSISQILVTTFTRNAAAELRDRVRRRLVKTAESLRKNSNEEDDVIVEYLLEDCSDAERIARSHRLMRAVVEFDTATIATIHSVCSKIISLSAESTSMAGEEVQGRLIAEVVNDALVAQAHLAPTLPEKKIIEVVTQLIGEPLTQTWFDASEVSSVALLQRIDDVIKQCVLKIEEELRQAPTFDYLIRRAFQVINSSEVDGVLAEFRRRYRYLIVDEAQDTDSQQWEIFRGIFPMGDNVGGALIAVGDPKQSIYKFRGADIDAYRVERDKGLTRTLRTNYRSDSPVIQGLNVLFEGSQFGEGIPYVAVDAPKDKKNSELTGISPVEILNIPDPSGPAAVAGPTAQRVSAYLRSNVLLGGERIHPSDVVVLVRSGWQGQLIERELRELNIPAVSSGTASVMESETAEHWRVLLLALERFADAGRVRHVVGTPIFGVPLSSPALLDDEFIGSIQETLAEWAGVLRRHGVAALTSTMMSDPGTILSLSAGLSGERRLTDFSHVADLLNAETNGVGCSATDVLDAFTRLVEIDSSSEVVSRRVESDSSAVQIMTIHVSKGLEFPLVIVADSWKDEISTNQKKKLPIIRLQKDDAQPLQGRVADIGYVTGEVSPISLRRLQEEASEESSRILYVAATRAKHHVCILRPLDGKISVIDSRMNASALAGESESVTVLSVTDFPTAVQYVPTRKETKQEEMLVAVSPSAVTQTYRRTSFTGITELQKGGSVVGAARVDSRSGTEEGERLFVRSVGYASNKAPLGVNQMPLARIPGGAHIGKILHTVYEHVDPSHTDLANHVSAIVRRHVSGALLTEHGQNIIDGIVLSLSTPLGGAVGVHSLASLGLKNRVAEMSFEMSLAHLSSGVKASDIGRLLKNSLSQDDLLSSYAETLCDPSFDIPLAGLINGSIDALLRVETVEGIPRFFISDYKSNRLDRDGDISMIEAYSTDRMLHEMEHHHYPLQALIYGAAVYRFLRWRAPQIDANEAIAGFAYMFIRGMVGETTPVDALGNRNGVLTWTAPVGFWSSLSDLFAGGGK</sequence>
<evidence type="ECO:0000256" key="15">
    <source>
        <dbReference type="ARBA" id="ARBA00048988"/>
    </source>
</evidence>
<feature type="domain" description="UvrD-like helicase ATP-binding" evidence="16">
    <location>
        <begin position="1"/>
        <end position="325"/>
    </location>
</feature>
<evidence type="ECO:0000256" key="2">
    <source>
        <dbReference type="ARBA" id="ARBA00022723"/>
    </source>
</evidence>
<dbReference type="GO" id="GO:0046872">
    <property type="term" value="F:metal ion binding"/>
    <property type="evidence" value="ECO:0007669"/>
    <property type="project" value="UniProtKB-KW"/>
</dbReference>
<keyword evidence="11" id="KW-0234">DNA repair</keyword>
<evidence type="ECO:0000256" key="1">
    <source>
        <dbReference type="ARBA" id="ARBA00022722"/>
    </source>
</evidence>
<comment type="catalytic activity">
    <reaction evidence="15">
        <text>ATP + H2O = ADP + phosphate + H(+)</text>
        <dbReference type="Rhea" id="RHEA:13065"/>
        <dbReference type="ChEBI" id="CHEBI:15377"/>
        <dbReference type="ChEBI" id="CHEBI:15378"/>
        <dbReference type="ChEBI" id="CHEBI:30616"/>
        <dbReference type="ChEBI" id="CHEBI:43474"/>
        <dbReference type="ChEBI" id="CHEBI:456216"/>
        <dbReference type="EC" id="5.6.2.4"/>
    </reaction>
</comment>
<keyword evidence="8" id="KW-0067">ATP-binding</keyword>
<dbReference type="InterPro" id="IPR004586">
    <property type="entry name" value="RecB"/>
</dbReference>
<dbReference type="Gene3D" id="1.10.486.10">
    <property type="entry name" value="PCRA, domain 4"/>
    <property type="match status" value="1"/>
</dbReference>